<evidence type="ECO:0000256" key="1">
    <source>
        <dbReference type="ARBA" id="ARBA00022630"/>
    </source>
</evidence>
<dbReference type="InterPro" id="IPR029039">
    <property type="entry name" value="Flavoprotein-like_sf"/>
</dbReference>
<dbReference type="Proteomes" id="UP001597510">
    <property type="component" value="Unassembled WGS sequence"/>
</dbReference>
<dbReference type="InterPro" id="IPR039261">
    <property type="entry name" value="FNR_nucleotide-bd"/>
</dbReference>
<sequence length="700" mass="78052">MNKFWRRLHFLSTVVAGLFIFFASVTGCILAVEPWLLSQNAVSGQHKSDLTLTAFQEKLSVEFLEVFSFEKDAYGNIKVEGIGNEKEGTLFVNAETGKVLDAPKKLSTIFDLSRDLHRSLFLKTPGRIIVGLASLALVFLVISGIGLHIKRAGGLKAIYKSIKILELKRDGHAQLSRLFVIPIVIIAVSGTYLSVIRFAPKPANETITAKGNEFPLNKLLMSEVKKVTLPVVEEDPLTIEMADKLLHYDKASEKLIKIEVVPISEQMRALNFSLHTGEGLKSWAVVLFLTSLVMVFLSFTGFQMVGQKWKQKKHKAIIADDVDTIILVGSETGHTWRFADALEEAYQKLNIKVSAVGLENFPRIIGKKTLLVLTSTYGDGDAPENAQDVLAQLDAKISGAELVQYSVLGFGSKEYPAFCAFAEELRNELARFRHTQEITPYMTVDNQSVVQFIDWVRALNKSQKTNLTVNPTKLHPVRKKGLDSFKILEKKEQGDTFLLRIGHSDKLKIQSGDLLGVYPPDENIERYYSIASISPTELILLIKRTGLCSNFLGNLPLGYSFEAYLKRNPTFYFPTDNSPVLMIANGTGVAPFLGMQSTRSTLYWGGKNRIDSELFRCYISDNNCHLVFSREETSAYVQDLLEKNETAVAHLLGNQGTIMICGSLTMLKGVLARLEDVTTKHQLPSVDVLKKQGRILIDCY</sequence>
<dbReference type="SUPFAM" id="SSF52343">
    <property type="entry name" value="Ferredoxin reductase-like, C-terminal NADP-linked domain"/>
    <property type="match status" value="1"/>
</dbReference>
<name>A0ABW5JB75_9BACT</name>
<dbReference type="SUPFAM" id="SSF52218">
    <property type="entry name" value="Flavoproteins"/>
    <property type="match status" value="1"/>
</dbReference>
<dbReference type="PANTHER" id="PTHR19384:SF17">
    <property type="entry name" value="NADPH--CYTOCHROME P450 REDUCTASE"/>
    <property type="match status" value="1"/>
</dbReference>
<evidence type="ECO:0000256" key="3">
    <source>
        <dbReference type="SAM" id="Phobius"/>
    </source>
</evidence>
<dbReference type="Pfam" id="PF00258">
    <property type="entry name" value="Flavodoxin_1"/>
    <property type="match status" value="1"/>
</dbReference>
<proteinExistence type="predicted"/>
<feature type="domain" description="Flavodoxin-like" evidence="4">
    <location>
        <begin position="324"/>
        <end position="460"/>
    </location>
</feature>
<dbReference type="EMBL" id="JBHULC010000022">
    <property type="protein sequence ID" value="MFD2522795.1"/>
    <property type="molecule type" value="Genomic_DNA"/>
</dbReference>
<dbReference type="PRINTS" id="PR00369">
    <property type="entry name" value="FLAVODOXIN"/>
</dbReference>
<evidence type="ECO:0000313" key="6">
    <source>
        <dbReference type="EMBL" id="MFD2522795.1"/>
    </source>
</evidence>
<dbReference type="InterPro" id="IPR017938">
    <property type="entry name" value="Riboflavin_synthase-like_b-brl"/>
</dbReference>
<evidence type="ECO:0000256" key="2">
    <source>
        <dbReference type="ARBA" id="ARBA00023797"/>
    </source>
</evidence>
<accession>A0ABW5JB75</accession>
<dbReference type="Gene3D" id="3.40.50.360">
    <property type="match status" value="1"/>
</dbReference>
<dbReference type="InterPro" id="IPR005625">
    <property type="entry name" value="PepSY-ass_TM"/>
</dbReference>
<keyword evidence="3" id="KW-0472">Membrane</keyword>
<keyword evidence="7" id="KW-1185">Reference proteome</keyword>
<dbReference type="Gene3D" id="3.40.50.80">
    <property type="entry name" value="Nucleotide-binding domain of ferredoxin-NADP reductase (FNR) module"/>
    <property type="match status" value="1"/>
</dbReference>
<keyword evidence="1" id="KW-0285">Flavoprotein</keyword>
<feature type="domain" description="FAD-binding FR-type" evidence="5">
    <location>
        <begin position="469"/>
        <end position="574"/>
    </location>
</feature>
<dbReference type="EC" id="1.6.2.4" evidence="2"/>
<protein>
    <recommendedName>
        <fullName evidence="2">NADPH--hemoprotein reductase</fullName>
        <ecNumber evidence="2">1.6.2.4</ecNumber>
    </recommendedName>
</protein>
<dbReference type="Pfam" id="PF03929">
    <property type="entry name" value="PepSY_TM"/>
    <property type="match status" value="1"/>
</dbReference>
<dbReference type="PROSITE" id="PS50902">
    <property type="entry name" value="FLAVODOXIN_LIKE"/>
    <property type="match status" value="1"/>
</dbReference>
<dbReference type="InterPro" id="IPR001094">
    <property type="entry name" value="Flavdoxin-like"/>
</dbReference>
<evidence type="ECO:0000259" key="5">
    <source>
        <dbReference type="PROSITE" id="PS51384"/>
    </source>
</evidence>
<gene>
    <name evidence="6" type="ORF">ACFSR2_17985</name>
</gene>
<keyword evidence="3" id="KW-1133">Transmembrane helix</keyword>
<reference evidence="7" key="1">
    <citation type="journal article" date="2019" name="Int. J. Syst. Evol. Microbiol.">
        <title>The Global Catalogue of Microorganisms (GCM) 10K type strain sequencing project: providing services to taxonomists for standard genome sequencing and annotation.</title>
        <authorList>
            <consortium name="The Broad Institute Genomics Platform"/>
            <consortium name="The Broad Institute Genome Sequencing Center for Infectious Disease"/>
            <person name="Wu L."/>
            <person name="Ma J."/>
        </authorList>
    </citation>
    <scope>NUCLEOTIDE SEQUENCE [LARGE SCALE GENOMIC DNA]</scope>
    <source>
        <strain evidence="7">KCTC 52344</strain>
    </source>
</reference>
<dbReference type="PANTHER" id="PTHR19384">
    <property type="entry name" value="NITRIC OXIDE SYNTHASE-RELATED"/>
    <property type="match status" value="1"/>
</dbReference>
<feature type="transmembrane region" description="Helical" evidence="3">
    <location>
        <begin position="178"/>
        <end position="199"/>
    </location>
</feature>
<feature type="transmembrane region" description="Helical" evidence="3">
    <location>
        <begin position="128"/>
        <end position="149"/>
    </location>
</feature>
<keyword evidence="3" id="KW-0812">Transmembrane</keyword>
<organism evidence="6 7">
    <name type="scientific">Emticicia soli</name>
    <dbReference type="NCBI Taxonomy" id="2027878"/>
    <lineage>
        <taxon>Bacteria</taxon>
        <taxon>Pseudomonadati</taxon>
        <taxon>Bacteroidota</taxon>
        <taxon>Cytophagia</taxon>
        <taxon>Cytophagales</taxon>
        <taxon>Leadbetterellaceae</taxon>
        <taxon>Emticicia</taxon>
    </lineage>
</organism>
<dbReference type="SUPFAM" id="SSF63380">
    <property type="entry name" value="Riboflavin synthase domain-like"/>
    <property type="match status" value="1"/>
</dbReference>
<evidence type="ECO:0000313" key="7">
    <source>
        <dbReference type="Proteomes" id="UP001597510"/>
    </source>
</evidence>
<feature type="transmembrane region" description="Helical" evidence="3">
    <location>
        <begin position="283"/>
        <end position="305"/>
    </location>
</feature>
<comment type="caution">
    <text evidence="6">The sequence shown here is derived from an EMBL/GenBank/DDBJ whole genome shotgun (WGS) entry which is preliminary data.</text>
</comment>
<dbReference type="Gene3D" id="2.40.30.10">
    <property type="entry name" value="Translation factors"/>
    <property type="match status" value="1"/>
</dbReference>
<dbReference type="InterPro" id="IPR017927">
    <property type="entry name" value="FAD-bd_FR_type"/>
</dbReference>
<evidence type="ECO:0000259" key="4">
    <source>
        <dbReference type="PROSITE" id="PS50902"/>
    </source>
</evidence>
<dbReference type="InterPro" id="IPR008254">
    <property type="entry name" value="Flavodoxin/NO_synth"/>
</dbReference>
<dbReference type="PROSITE" id="PS51257">
    <property type="entry name" value="PROKAR_LIPOPROTEIN"/>
    <property type="match status" value="1"/>
</dbReference>
<dbReference type="RefSeq" id="WP_340239422.1">
    <property type="nucleotide sequence ID" value="NZ_JBBEWC010000013.1"/>
</dbReference>
<dbReference type="PROSITE" id="PS51384">
    <property type="entry name" value="FAD_FR"/>
    <property type="match status" value="1"/>
</dbReference>